<keyword evidence="1" id="KW-0723">Serine/threonine-protein kinase</keyword>
<dbReference type="EMBL" id="CP159342">
    <property type="protein sequence ID" value="XCH74267.1"/>
    <property type="molecule type" value="Genomic_DNA"/>
</dbReference>
<dbReference type="RefSeq" id="WP_350933242.1">
    <property type="nucleotide sequence ID" value="NZ_CP157762.1"/>
</dbReference>
<sequence length="243" mass="25586">MPTDVRCLVELDETSALARVTGVLDRAGVGAVRDTLLARLWERPGPVIADLSGLRVPDPEVRSVFDELHRVAGDWPAAGLLVVDPVGRWPGAAVSVCASLGEAQAALVAAPLAAVLSTELPPAVEAAREARALVTDASLRWGVPELAEAACIAITEMVNNVVAHARTPMTVRVAPRDHCLQLAVRDRSPRQPAFAGVAPVNSAGGRGLLLIDTVARRWGTTPLPDGKVVWCVLHTDDETAGQH</sequence>
<dbReference type="InterPro" id="IPR036890">
    <property type="entry name" value="HATPase_C_sf"/>
</dbReference>
<accession>A0AAU8HFZ9</accession>
<protein>
    <submittedName>
        <fullName evidence="4">ATP-binding protein</fullName>
    </submittedName>
</protein>
<dbReference type="Gene3D" id="3.30.565.10">
    <property type="entry name" value="Histidine kinase-like ATPase, C-terminal domain"/>
    <property type="match status" value="1"/>
</dbReference>
<keyword evidence="1" id="KW-0418">Kinase</keyword>
<gene>
    <name evidence="4" type="ORF">ABUL08_29065</name>
    <name evidence="3" type="ORF">VK199_28975</name>
</gene>
<reference evidence="3" key="1">
    <citation type="submission" date="2024-01" db="EMBL/GenBank/DDBJ databases">
        <title>The genome sequence of Micromonospora mangrovi CCTCC AA 2012012.</title>
        <authorList>
            <person name="Gao J."/>
        </authorList>
    </citation>
    <scope>NUCLEOTIDE SEQUENCE</scope>
    <source>
        <strain evidence="3">CCTCC AA 2012012</strain>
    </source>
</reference>
<dbReference type="Pfam" id="PF13581">
    <property type="entry name" value="HATPase_c_2"/>
    <property type="match status" value="1"/>
</dbReference>
<dbReference type="GO" id="GO:0005524">
    <property type="term" value="F:ATP binding"/>
    <property type="evidence" value="ECO:0007669"/>
    <property type="project" value="UniProtKB-KW"/>
</dbReference>
<evidence type="ECO:0000313" key="4">
    <source>
        <dbReference type="EMBL" id="XCH74267.1"/>
    </source>
</evidence>
<evidence type="ECO:0000313" key="3">
    <source>
        <dbReference type="EMBL" id="XBP93568.1"/>
    </source>
</evidence>
<proteinExistence type="predicted"/>
<name>A0AAU8HFZ9_9ACTN</name>
<dbReference type="CDD" id="cd16936">
    <property type="entry name" value="HATPase_RsbW-like"/>
    <property type="match status" value="1"/>
</dbReference>
<dbReference type="PANTHER" id="PTHR35526">
    <property type="entry name" value="ANTI-SIGMA-F FACTOR RSBW-RELATED"/>
    <property type="match status" value="1"/>
</dbReference>
<reference evidence="4" key="2">
    <citation type="submission" date="2024-06" db="EMBL/GenBank/DDBJ databases">
        <title>Micromonospora mangrovi CCTCC AA 2012012 genome sequences.</title>
        <authorList>
            <person name="Gao J."/>
        </authorList>
    </citation>
    <scope>NUCLEOTIDE SEQUENCE</scope>
    <source>
        <strain evidence="4">CCTCC AA 2012012</strain>
    </source>
</reference>
<keyword evidence="4" id="KW-0067">ATP-binding</keyword>
<dbReference type="GO" id="GO:0004674">
    <property type="term" value="F:protein serine/threonine kinase activity"/>
    <property type="evidence" value="ECO:0007669"/>
    <property type="project" value="UniProtKB-KW"/>
</dbReference>
<feature type="domain" description="Histidine kinase/HSP90-like ATPase" evidence="2">
    <location>
        <begin position="121"/>
        <end position="229"/>
    </location>
</feature>
<dbReference type="EMBL" id="CP157762">
    <property type="protein sequence ID" value="XBP93568.1"/>
    <property type="molecule type" value="Genomic_DNA"/>
</dbReference>
<evidence type="ECO:0000259" key="2">
    <source>
        <dbReference type="Pfam" id="PF13581"/>
    </source>
</evidence>
<dbReference type="InterPro" id="IPR003594">
    <property type="entry name" value="HATPase_dom"/>
</dbReference>
<keyword evidence="1" id="KW-0808">Transferase</keyword>
<evidence type="ECO:0000256" key="1">
    <source>
        <dbReference type="ARBA" id="ARBA00022527"/>
    </source>
</evidence>
<keyword evidence="4" id="KW-0547">Nucleotide-binding</keyword>
<dbReference type="InterPro" id="IPR050267">
    <property type="entry name" value="Anti-sigma-factor_SerPK"/>
</dbReference>
<dbReference type="PANTHER" id="PTHR35526:SF3">
    <property type="entry name" value="ANTI-SIGMA-F FACTOR RSBW"/>
    <property type="match status" value="1"/>
</dbReference>
<organism evidence="4">
    <name type="scientific">Micromonospora sp. CCTCC AA 2012012</name>
    <dbReference type="NCBI Taxonomy" id="3111921"/>
    <lineage>
        <taxon>Bacteria</taxon>
        <taxon>Bacillati</taxon>
        <taxon>Actinomycetota</taxon>
        <taxon>Actinomycetes</taxon>
        <taxon>Micromonosporales</taxon>
        <taxon>Micromonosporaceae</taxon>
        <taxon>Micromonospora</taxon>
    </lineage>
</organism>
<dbReference type="AlphaFoldDB" id="A0AAU8HFZ9"/>